<dbReference type="InterPro" id="IPR001314">
    <property type="entry name" value="Peptidase_S1A"/>
</dbReference>
<evidence type="ECO:0000256" key="4">
    <source>
        <dbReference type="ARBA" id="ARBA00068096"/>
    </source>
</evidence>
<name>A0AAW1CKY1_9HEMI</name>
<dbReference type="SMART" id="SM00020">
    <property type="entry name" value="Tryp_SPc"/>
    <property type="match status" value="1"/>
</dbReference>
<evidence type="ECO:0000259" key="7">
    <source>
        <dbReference type="PROSITE" id="PS50240"/>
    </source>
</evidence>
<dbReference type="PROSITE" id="PS50240">
    <property type="entry name" value="TRYPSIN_DOM"/>
    <property type="match status" value="1"/>
</dbReference>
<keyword evidence="3" id="KW-1015">Disulfide bond</keyword>
<evidence type="ECO:0000256" key="2">
    <source>
        <dbReference type="ARBA" id="ARBA00022525"/>
    </source>
</evidence>
<dbReference type="GO" id="GO:0005576">
    <property type="term" value="C:extracellular region"/>
    <property type="evidence" value="ECO:0007669"/>
    <property type="project" value="UniProtKB-SubCell"/>
</dbReference>
<dbReference type="InterPro" id="IPR018114">
    <property type="entry name" value="TRYPSIN_HIS"/>
</dbReference>
<dbReference type="PRINTS" id="PR00722">
    <property type="entry name" value="CHYMOTRYPSIN"/>
</dbReference>
<dbReference type="AlphaFoldDB" id="A0AAW1CKY1"/>
<dbReference type="CDD" id="cd00190">
    <property type="entry name" value="Tryp_SPc"/>
    <property type="match status" value="1"/>
</dbReference>
<dbReference type="PANTHER" id="PTHR24252:SF7">
    <property type="entry name" value="HYALIN"/>
    <property type="match status" value="1"/>
</dbReference>
<keyword evidence="2" id="KW-0964">Secreted</keyword>
<protein>
    <recommendedName>
        <fullName evidence="4">Phenoloxidase-activating factor 2</fullName>
    </recommendedName>
    <alternativeName>
        <fullName evidence="5">Prophenoloxidase-activating factor II</fullName>
    </alternativeName>
</protein>
<dbReference type="Gene3D" id="2.40.10.10">
    <property type="entry name" value="Trypsin-like serine proteases"/>
    <property type="match status" value="2"/>
</dbReference>
<dbReference type="Proteomes" id="UP001461498">
    <property type="component" value="Unassembled WGS sequence"/>
</dbReference>
<dbReference type="GO" id="GO:0006508">
    <property type="term" value="P:proteolysis"/>
    <property type="evidence" value="ECO:0007669"/>
    <property type="project" value="UniProtKB-KW"/>
</dbReference>
<keyword evidence="6" id="KW-0720">Serine protease</keyword>
<dbReference type="PROSITE" id="PS00134">
    <property type="entry name" value="TRYPSIN_HIS"/>
    <property type="match status" value="1"/>
</dbReference>
<comment type="caution">
    <text evidence="8">The sequence shown here is derived from an EMBL/GenBank/DDBJ whole genome shotgun (WGS) entry which is preliminary data.</text>
</comment>
<organism evidence="8 9">
    <name type="scientific">Rhynocoris fuscipes</name>
    <dbReference type="NCBI Taxonomy" id="488301"/>
    <lineage>
        <taxon>Eukaryota</taxon>
        <taxon>Metazoa</taxon>
        <taxon>Ecdysozoa</taxon>
        <taxon>Arthropoda</taxon>
        <taxon>Hexapoda</taxon>
        <taxon>Insecta</taxon>
        <taxon>Pterygota</taxon>
        <taxon>Neoptera</taxon>
        <taxon>Paraneoptera</taxon>
        <taxon>Hemiptera</taxon>
        <taxon>Heteroptera</taxon>
        <taxon>Panheteroptera</taxon>
        <taxon>Cimicomorpha</taxon>
        <taxon>Reduviidae</taxon>
        <taxon>Harpactorinae</taxon>
        <taxon>Harpactorini</taxon>
        <taxon>Rhynocoris</taxon>
    </lineage>
</organism>
<keyword evidence="6" id="KW-0645">Protease</keyword>
<dbReference type="FunFam" id="2.40.10.10:FF:000038">
    <property type="entry name" value="Serine protease"/>
    <property type="match status" value="1"/>
</dbReference>
<gene>
    <name evidence="8" type="ORF">O3M35_003004</name>
</gene>
<evidence type="ECO:0000256" key="1">
    <source>
        <dbReference type="ARBA" id="ARBA00004613"/>
    </source>
</evidence>
<dbReference type="PANTHER" id="PTHR24252">
    <property type="entry name" value="ACROSIN-RELATED"/>
    <property type="match status" value="1"/>
</dbReference>
<dbReference type="InterPro" id="IPR033116">
    <property type="entry name" value="TRYPSIN_SER"/>
</dbReference>
<proteinExistence type="predicted"/>
<dbReference type="InterPro" id="IPR043504">
    <property type="entry name" value="Peptidase_S1_PA_chymotrypsin"/>
</dbReference>
<dbReference type="PROSITE" id="PS00135">
    <property type="entry name" value="TRYPSIN_SER"/>
    <property type="match status" value="1"/>
</dbReference>
<accession>A0AAW1CKY1</accession>
<evidence type="ECO:0000256" key="3">
    <source>
        <dbReference type="ARBA" id="ARBA00023157"/>
    </source>
</evidence>
<dbReference type="InterPro" id="IPR001254">
    <property type="entry name" value="Trypsin_dom"/>
</dbReference>
<dbReference type="Pfam" id="PF00089">
    <property type="entry name" value="Trypsin"/>
    <property type="match status" value="1"/>
</dbReference>
<feature type="domain" description="Peptidase S1" evidence="7">
    <location>
        <begin position="67"/>
        <end position="312"/>
    </location>
</feature>
<sequence>MPIYGRALKITFKGRIFCTAALSLPVKYHYLITNPSNAFGSNHFYRPIGYEVPCGISGVNSTDSVRIVGGSNAKPAEFPWQVSLQRSIRSSSFHICGGAVISSYWILTAAHCVTDMPASALSVVAGDYDLYKKEGHEQRVNVVKVITQNYTKASFMNDIALLQVNPPLRLDGNWIAPICLPEAGAKFSVYLIVTGFATVTGWGRLSQIGGLPNILQKLTLPLVDDSVCRRWYTSAGYSKLPAGNCQLCSGLEKGGKDSCQGDSGGPLSCKRNDGRYYLCGIVSYGIGCARPKLPGIYTEVSCYTDWIKNNLYDKRQ</sequence>
<reference evidence="8 9" key="1">
    <citation type="submission" date="2022-12" db="EMBL/GenBank/DDBJ databases">
        <title>Chromosome-level genome assembly of true bugs.</title>
        <authorList>
            <person name="Ma L."/>
            <person name="Li H."/>
        </authorList>
    </citation>
    <scope>NUCLEOTIDE SEQUENCE [LARGE SCALE GENOMIC DNA]</scope>
    <source>
        <strain evidence="8">Lab_2022b</strain>
    </source>
</reference>
<evidence type="ECO:0000313" key="8">
    <source>
        <dbReference type="EMBL" id="KAK9498353.1"/>
    </source>
</evidence>
<dbReference type="InterPro" id="IPR009003">
    <property type="entry name" value="Peptidase_S1_PA"/>
</dbReference>
<dbReference type="EMBL" id="JAPXFL010000012">
    <property type="protein sequence ID" value="KAK9498353.1"/>
    <property type="molecule type" value="Genomic_DNA"/>
</dbReference>
<dbReference type="SUPFAM" id="SSF50494">
    <property type="entry name" value="Trypsin-like serine proteases"/>
    <property type="match status" value="1"/>
</dbReference>
<keyword evidence="9" id="KW-1185">Reference proteome</keyword>
<comment type="subcellular location">
    <subcellularLocation>
        <location evidence="1">Secreted</location>
    </subcellularLocation>
</comment>
<evidence type="ECO:0000313" key="9">
    <source>
        <dbReference type="Proteomes" id="UP001461498"/>
    </source>
</evidence>
<evidence type="ECO:0000256" key="5">
    <source>
        <dbReference type="ARBA" id="ARBA00076468"/>
    </source>
</evidence>
<dbReference type="GO" id="GO:0004252">
    <property type="term" value="F:serine-type endopeptidase activity"/>
    <property type="evidence" value="ECO:0007669"/>
    <property type="project" value="InterPro"/>
</dbReference>
<evidence type="ECO:0000256" key="6">
    <source>
        <dbReference type="RuleBase" id="RU363034"/>
    </source>
</evidence>
<keyword evidence="6" id="KW-0378">Hydrolase</keyword>